<organism evidence="4 5">
    <name type="scientific">Armillaria ostoyae</name>
    <name type="common">Armillaria root rot fungus</name>
    <dbReference type="NCBI Taxonomy" id="47428"/>
    <lineage>
        <taxon>Eukaryota</taxon>
        <taxon>Fungi</taxon>
        <taxon>Dikarya</taxon>
        <taxon>Basidiomycota</taxon>
        <taxon>Agaricomycotina</taxon>
        <taxon>Agaricomycetes</taxon>
        <taxon>Agaricomycetidae</taxon>
        <taxon>Agaricales</taxon>
        <taxon>Marasmiineae</taxon>
        <taxon>Physalacriaceae</taxon>
        <taxon>Armillaria</taxon>
    </lineage>
</organism>
<evidence type="ECO:0000313" key="5">
    <source>
        <dbReference type="Proteomes" id="UP000219338"/>
    </source>
</evidence>
<evidence type="ECO:0000313" key="4">
    <source>
        <dbReference type="EMBL" id="SJL05838.1"/>
    </source>
</evidence>
<dbReference type="OrthoDB" id="2563021at2759"/>
<evidence type="ECO:0000256" key="2">
    <source>
        <dbReference type="SAM" id="Phobius"/>
    </source>
</evidence>
<feature type="region of interest" description="Disordered" evidence="1">
    <location>
        <begin position="448"/>
        <end position="520"/>
    </location>
</feature>
<evidence type="ECO:0000256" key="3">
    <source>
        <dbReference type="SAM" id="SignalP"/>
    </source>
</evidence>
<dbReference type="OMA" id="QYGWIDQ"/>
<keyword evidence="2" id="KW-0472">Membrane</keyword>
<accession>A0A284RAU4</accession>
<keyword evidence="2" id="KW-1133">Transmembrane helix</keyword>
<feature type="region of interest" description="Disordered" evidence="1">
    <location>
        <begin position="333"/>
        <end position="407"/>
    </location>
</feature>
<reference evidence="5" key="1">
    <citation type="journal article" date="2017" name="Nat. Ecol. Evol.">
        <title>Genome expansion and lineage-specific genetic innovations in the forest pathogenic fungi Armillaria.</title>
        <authorList>
            <person name="Sipos G."/>
            <person name="Prasanna A.N."/>
            <person name="Walter M.C."/>
            <person name="O'Connor E."/>
            <person name="Balint B."/>
            <person name="Krizsan K."/>
            <person name="Kiss B."/>
            <person name="Hess J."/>
            <person name="Varga T."/>
            <person name="Slot J."/>
            <person name="Riley R."/>
            <person name="Boka B."/>
            <person name="Rigling D."/>
            <person name="Barry K."/>
            <person name="Lee J."/>
            <person name="Mihaltcheva S."/>
            <person name="LaButti K."/>
            <person name="Lipzen A."/>
            <person name="Waldron R."/>
            <person name="Moloney N.M."/>
            <person name="Sperisen C."/>
            <person name="Kredics L."/>
            <person name="Vagvoelgyi C."/>
            <person name="Patrignani A."/>
            <person name="Fitzpatrick D."/>
            <person name="Nagy I."/>
            <person name="Doyle S."/>
            <person name="Anderson J.B."/>
            <person name="Grigoriev I.V."/>
            <person name="Gueldener U."/>
            <person name="Muensterkoetter M."/>
            <person name="Nagy L.G."/>
        </authorList>
    </citation>
    <scope>NUCLEOTIDE SEQUENCE [LARGE SCALE GENOMIC DNA]</scope>
    <source>
        <strain evidence="5">C18/9</strain>
    </source>
</reference>
<keyword evidence="3" id="KW-0732">Signal</keyword>
<dbReference type="AlphaFoldDB" id="A0A284RAU4"/>
<evidence type="ECO:0008006" key="6">
    <source>
        <dbReference type="Google" id="ProtNLM"/>
    </source>
</evidence>
<dbReference type="STRING" id="47428.A0A284RAU4"/>
<gene>
    <name evidence="4" type="ORF">ARMOST_09174</name>
</gene>
<feature type="compositionally biased region" description="Polar residues" evidence="1">
    <location>
        <begin position="359"/>
        <end position="379"/>
    </location>
</feature>
<feature type="signal peptide" evidence="3">
    <location>
        <begin position="1"/>
        <end position="25"/>
    </location>
</feature>
<feature type="chain" id="PRO_5012176537" description="Fibronectin type-III domain-containing protein" evidence="3">
    <location>
        <begin position="26"/>
        <end position="520"/>
    </location>
</feature>
<evidence type="ECO:0000256" key="1">
    <source>
        <dbReference type="SAM" id="MobiDB-lite"/>
    </source>
</evidence>
<keyword evidence="5" id="KW-1185">Reference proteome</keyword>
<proteinExistence type="predicted"/>
<feature type="transmembrane region" description="Helical" evidence="2">
    <location>
        <begin position="292"/>
        <end position="318"/>
    </location>
</feature>
<sequence length="520" mass="55803">MVARTRCLWKTTFWSFASLWTQASAKFMDQSFFFDYTPSSEPITIPVTAQCETIHITWDRTSAATGFVGTHCLYFWTLTLFIQTQPNSSVLPPNLYFVSIHLLVITPPHPAISAFVFPFVVAAGDSLSFDWQVPFAPGTLYQICMFDKNGYTGGCQATYSMIANTTSTPSCSNVTFPLGPLDIDAEVANGPLSQYGWIDQCTDISVTPKNGTPPYTLTVAPALHPPYNLTFNEMQTVNWTVELSWASPFFISVVDADFNFWSYGPLHSGGGGSTACLAEGSTTTSGKRHAPIAATVGAGVGGLVVGLLAGLATALFFVKRRQRKKAEEQFMPLGVSPPLSHNAQYRPVPSTPLPLQLDTGYTGTPLQHPSIGQSGSSYQVEPFSMPGEDLRSHRGATSPTSMNEYANNHAPSVAHESIAPSHAGSGGSRTQSGQVYVVHHDGGRAPVTVYHETGTEVVELPPRYAEDGPRTSYDLQSEGPSGSGGSDVSPSTASRDYFNQPRRPGGAPKKPQASSSKAPP</sequence>
<dbReference type="EMBL" id="FUEG01000006">
    <property type="protein sequence ID" value="SJL05838.1"/>
    <property type="molecule type" value="Genomic_DNA"/>
</dbReference>
<feature type="compositionally biased region" description="Polar residues" evidence="1">
    <location>
        <begin position="395"/>
        <end position="407"/>
    </location>
</feature>
<name>A0A284RAU4_ARMOS</name>
<protein>
    <recommendedName>
        <fullName evidence="6">Fibronectin type-III domain-containing protein</fullName>
    </recommendedName>
</protein>
<dbReference type="Proteomes" id="UP000219338">
    <property type="component" value="Unassembled WGS sequence"/>
</dbReference>
<keyword evidence="2" id="KW-0812">Transmembrane</keyword>